<evidence type="ECO:0000313" key="2">
    <source>
        <dbReference type="Proteomes" id="UP000020077"/>
    </source>
</evidence>
<proteinExistence type="predicted"/>
<dbReference type="Proteomes" id="UP000020077">
    <property type="component" value="Unassembled WGS sequence"/>
</dbReference>
<organism evidence="1 2">
    <name type="scientific">Candidatus Accumulibacter phosphatis</name>
    <dbReference type="NCBI Taxonomy" id="327160"/>
    <lineage>
        <taxon>Bacteria</taxon>
        <taxon>Pseudomonadati</taxon>
        <taxon>Pseudomonadota</taxon>
        <taxon>Betaproteobacteria</taxon>
        <taxon>Candidatus Accumulibacter</taxon>
    </lineage>
</organism>
<accession>A0A080M088</accession>
<dbReference type="EMBL" id="JDVG02000002">
    <property type="protein sequence ID" value="KFB74667.1"/>
    <property type="molecule type" value="Genomic_DNA"/>
</dbReference>
<protein>
    <submittedName>
        <fullName evidence="1">Uncharacterized protein</fullName>
    </submittedName>
</protein>
<name>A0A080M088_9PROT</name>
<comment type="caution">
    <text evidence="1">The sequence shown here is derived from an EMBL/GenBank/DDBJ whole genome shotgun (WGS) entry which is preliminary data.</text>
</comment>
<reference evidence="1 2" key="1">
    <citation type="submission" date="2014-02" db="EMBL/GenBank/DDBJ databases">
        <title>Expanding our view of genomic diversity in Candidatus Accumulibacter clades.</title>
        <authorList>
            <person name="Skennerton C.T."/>
            <person name="Barr J.J."/>
            <person name="Slater F.R."/>
            <person name="Bond P.L."/>
            <person name="Tyson G.W."/>
        </authorList>
    </citation>
    <scope>NUCLEOTIDE SEQUENCE [LARGE SCALE GENOMIC DNA]</scope>
    <source>
        <strain evidence="2">BA-91</strain>
    </source>
</reference>
<dbReference type="AlphaFoldDB" id="A0A080M088"/>
<sequence length="315" mass="35232">MLHGLGSQVVEQVGVLVVGNIIEIHQAADDIVFQPRFVEAATAHCNHFQLIGAQVLYPEFVGNRRVPQGIQLQREGFEARFHLTPGHHQNARDVDGLLRDKLDRLCHHGRKVRLLRHPVQFQLIRLVLFLDRPDDGGLNFGLLQVLDAGQRLRLVFQLADDLVGDLRDFLLFPLGEGRRLILAGHRRAAGCVGRRQAQFGGQLRLRHHRGRFLPERIRIQHEGLQVDRRVRLVGLGDDLLKLVVGDDVQPIHGRHAGALAIGQTQAAPDGLLDEDAGIGRPQRHDGVEVGHVPALLEHVDVNHDLRRLVGVLHLE</sequence>
<gene>
    <name evidence="1" type="ORF">AW09_000003</name>
</gene>
<evidence type="ECO:0000313" key="1">
    <source>
        <dbReference type="EMBL" id="KFB74667.1"/>
    </source>
</evidence>